<proteinExistence type="predicted"/>
<dbReference type="Proteomes" id="UP000541444">
    <property type="component" value="Unassembled WGS sequence"/>
</dbReference>
<dbReference type="AlphaFoldDB" id="A0A7J7LZX9"/>
<protein>
    <submittedName>
        <fullName evidence="1">Uncharacterized protein</fullName>
    </submittedName>
</protein>
<dbReference type="EMBL" id="JACGCM010001854">
    <property type="protein sequence ID" value="KAF6148169.1"/>
    <property type="molecule type" value="Genomic_DNA"/>
</dbReference>
<accession>A0A7J7LZX9</accession>
<organism evidence="1 2">
    <name type="scientific">Kingdonia uniflora</name>
    <dbReference type="NCBI Taxonomy" id="39325"/>
    <lineage>
        <taxon>Eukaryota</taxon>
        <taxon>Viridiplantae</taxon>
        <taxon>Streptophyta</taxon>
        <taxon>Embryophyta</taxon>
        <taxon>Tracheophyta</taxon>
        <taxon>Spermatophyta</taxon>
        <taxon>Magnoliopsida</taxon>
        <taxon>Ranunculales</taxon>
        <taxon>Circaeasteraceae</taxon>
        <taxon>Kingdonia</taxon>
    </lineage>
</organism>
<sequence>MWKMEDAESPKVAGYYTKVAESKFMISVEEFFIRFCSDDAAKIIETFHERCGDKERSLTKLDGPTDIIQNDEVQPERHDKSSVVPETIHVPKNLNLQLECSSERGTGHENINGNGNNVRGRAKDVAWLEKWVYQLKDEMFIIEA</sequence>
<evidence type="ECO:0000313" key="1">
    <source>
        <dbReference type="EMBL" id="KAF6148169.1"/>
    </source>
</evidence>
<dbReference type="OrthoDB" id="2162691at2759"/>
<keyword evidence="2" id="KW-1185">Reference proteome</keyword>
<gene>
    <name evidence="1" type="ORF">GIB67_011944</name>
</gene>
<reference evidence="1 2" key="1">
    <citation type="journal article" date="2020" name="IScience">
        <title>Genome Sequencing of the Endangered Kingdonia uniflora (Circaeasteraceae, Ranunculales) Reveals Potential Mechanisms of Evolutionary Specialization.</title>
        <authorList>
            <person name="Sun Y."/>
            <person name="Deng T."/>
            <person name="Zhang A."/>
            <person name="Moore M.J."/>
            <person name="Landis J.B."/>
            <person name="Lin N."/>
            <person name="Zhang H."/>
            <person name="Zhang X."/>
            <person name="Huang J."/>
            <person name="Zhang X."/>
            <person name="Sun H."/>
            <person name="Wang H."/>
        </authorList>
    </citation>
    <scope>NUCLEOTIDE SEQUENCE [LARGE SCALE GENOMIC DNA]</scope>
    <source>
        <strain evidence="1">TB1705</strain>
        <tissue evidence="1">Leaf</tissue>
    </source>
</reference>
<name>A0A7J7LZX9_9MAGN</name>
<comment type="caution">
    <text evidence="1">The sequence shown here is derived from an EMBL/GenBank/DDBJ whole genome shotgun (WGS) entry which is preliminary data.</text>
</comment>
<evidence type="ECO:0000313" key="2">
    <source>
        <dbReference type="Proteomes" id="UP000541444"/>
    </source>
</evidence>